<keyword evidence="1" id="KW-0812">Transmembrane</keyword>
<dbReference type="AlphaFoldDB" id="A0A1G9HR77"/>
<organism evidence="2 3">
    <name type="scientific">Lentzea albidocapillata subsp. violacea</name>
    <dbReference type="NCBI Taxonomy" id="128104"/>
    <lineage>
        <taxon>Bacteria</taxon>
        <taxon>Bacillati</taxon>
        <taxon>Actinomycetota</taxon>
        <taxon>Actinomycetes</taxon>
        <taxon>Pseudonocardiales</taxon>
        <taxon>Pseudonocardiaceae</taxon>
        <taxon>Lentzea</taxon>
    </lineage>
</organism>
<dbReference type="RefSeq" id="WP_090007565.1">
    <property type="nucleotide sequence ID" value="NZ_FNET01000009.1"/>
</dbReference>
<gene>
    <name evidence="2" type="ORF">SAMN04488074_109132</name>
</gene>
<sequence length="127" mass="12812">MPKWIALGAAICCTALALFLPWARYGDTDVSLYRFPAWYVYVAAALAMHGCVPLRSTIGRIAGAVASLTAATTAVLLLVNPGWADFPFGGADSPVPAVAAGSSAGALLALAGVLTNAAALALPPRTA</sequence>
<feature type="transmembrane region" description="Helical" evidence="1">
    <location>
        <begin position="61"/>
        <end position="79"/>
    </location>
</feature>
<protein>
    <submittedName>
        <fullName evidence="2">Uncharacterized protein</fullName>
    </submittedName>
</protein>
<feature type="transmembrane region" description="Helical" evidence="1">
    <location>
        <begin position="99"/>
        <end position="122"/>
    </location>
</feature>
<dbReference type="EMBL" id="FNET01000009">
    <property type="protein sequence ID" value="SDL15063.1"/>
    <property type="molecule type" value="Genomic_DNA"/>
</dbReference>
<keyword evidence="1" id="KW-1133">Transmembrane helix</keyword>
<keyword evidence="1" id="KW-0472">Membrane</keyword>
<proteinExistence type="predicted"/>
<dbReference type="Proteomes" id="UP000199682">
    <property type="component" value="Unassembled WGS sequence"/>
</dbReference>
<reference evidence="3" key="1">
    <citation type="submission" date="2016-10" db="EMBL/GenBank/DDBJ databases">
        <authorList>
            <person name="Varghese N."/>
            <person name="Submissions S."/>
        </authorList>
    </citation>
    <scope>NUCLEOTIDE SEQUENCE [LARGE SCALE GENOMIC DNA]</scope>
    <source>
        <strain evidence="3">DSM 44796</strain>
    </source>
</reference>
<evidence type="ECO:0000313" key="3">
    <source>
        <dbReference type="Proteomes" id="UP000199682"/>
    </source>
</evidence>
<evidence type="ECO:0000256" key="1">
    <source>
        <dbReference type="SAM" id="Phobius"/>
    </source>
</evidence>
<feature type="transmembrane region" description="Helical" evidence="1">
    <location>
        <begin position="36"/>
        <end position="54"/>
    </location>
</feature>
<accession>A0A1G9HR77</accession>
<name>A0A1G9HR77_9PSEU</name>
<evidence type="ECO:0000313" key="2">
    <source>
        <dbReference type="EMBL" id="SDL15063.1"/>
    </source>
</evidence>